<keyword evidence="10" id="KW-1185">Reference proteome</keyword>
<name>A0A7D4TT15_9SPHI</name>
<dbReference type="AlphaFoldDB" id="A0A7D4TT15"/>
<dbReference type="Gene3D" id="2.40.170.20">
    <property type="entry name" value="TonB-dependent receptor, beta-barrel domain"/>
    <property type="match status" value="1"/>
</dbReference>
<dbReference type="FunFam" id="2.170.130.10:FF:000003">
    <property type="entry name" value="SusC/RagA family TonB-linked outer membrane protein"/>
    <property type="match status" value="1"/>
</dbReference>
<dbReference type="InterPro" id="IPR012910">
    <property type="entry name" value="Plug_dom"/>
</dbReference>
<dbReference type="PROSITE" id="PS52016">
    <property type="entry name" value="TONB_DEPENDENT_REC_3"/>
    <property type="match status" value="1"/>
</dbReference>
<reference evidence="9 10" key="1">
    <citation type="submission" date="2020-05" db="EMBL/GenBank/DDBJ databases">
        <title>Mucilaginibacter mali sp. nov.</title>
        <authorList>
            <person name="Kim H.S."/>
            <person name="Lee K.C."/>
            <person name="Suh M.K."/>
            <person name="Kim J.-S."/>
            <person name="Han K.-I."/>
            <person name="Eom M.K."/>
            <person name="Shin Y.K."/>
            <person name="Lee J.-S."/>
        </authorList>
    </citation>
    <scope>NUCLEOTIDE SEQUENCE [LARGE SCALE GENOMIC DNA]</scope>
    <source>
        <strain evidence="9 10">G2-14</strain>
    </source>
</reference>
<sequence length="1144" mass="125271">MKCKYFYFIGFVFFFSALMQVRALAQGPLDKKISIEVRNADIKSVLKTIEKLADVRFAYSSENIDSTLVSLTANNQAISNVLRQVLITQNITFEDVGGLIVLHKIYEVPGHIHGAVTDENGLPLPGVTIRVKGTAQATSTDANGIFSINLQNPNAALIFSYIAYATQEVGTAGRNSISIKMVPYPKVLSEVVVVGYGTQKKIVLTGAVSTISTDDIQQTPSASIQNSLTGKVTGFFSQQRGGRPGDDGADFYIRGVSTFNGTGSSQQPLILVDDIEYTYPDFSNIDPNEVQSISILKDASTTAPYGVKGANGVVLVTTRRGQTGKARINLRTEFGLQVPMHVPQFLDAANTATLRNEALKNDALISGSPYVPEFTDADIALFRSGADPYGHPNVDWYHTLFKGSAPIRKSNADVSGGSDNVQYFISLGFENQGGILRDIRSTDELDNNYNFDRFNFRANVDIKATNSLSFRADFSGNTTATNSPKFYGQSGSAETAAFYEVFNYESLNPYTYPIHNPNGSYGFANPNRPQPAANNIIGRIALGGYQLVRANLFTFNASATQKLDAITSGLKAKLQVNVTNGTSSLRSLTRVNFPSYYYDPVTGTYTPRDATIYRIDPYSVIYGGGQPNRQSTLQGSVSYDHSFHTNKVSALLLYNQNTKLRPITTGTATELANTYIPETLRGLTGRLNFNHNNKYLAEFDGSYNGSNKFAASKQYGFFPAGSAGYVISEEEFIKQHLTFINLFKFRASYGIVGSDNLGNYANYYLETYGRGGSYLFGTTGTPTSSIIPGTFGNSDVTWEKERKLDIGIDFSMFNGRLGGSADLFRNKRYDILTALQTVPHYYGVPIGLLPPENLGIVANNGYEFELTYTGRMGKVGYNLKGNYSYAKNKILEIDEVPQKYGYKTQTGRSIGEVPEYIWDGFYSTAEAANPAIPKYIGSTTAAGGPGTTIPGFLKYRDMNGDGVITDDDKGYFGHANLPTTILSLNTGFTFKRFALNILLQSALNYDVQIGYPFVTPFKGNLQQIHLDRWTPETAATAQFPALISNFQGSYMSSGNTSTFWAISGNYLRLKSVELSYNLPDKLVNKIGLKGLRIYANAYNLHTWSGVYNRFGLDPEVARGGSSNDYQGVYPQSAIVNLGLSVTVK</sequence>
<dbReference type="InterPro" id="IPR023996">
    <property type="entry name" value="TonB-dep_OMP_SusC/RagA"/>
</dbReference>
<evidence type="ECO:0000256" key="1">
    <source>
        <dbReference type="ARBA" id="ARBA00004571"/>
    </source>
</evidence>
<evidence type="ECO:0000256" key="2">
    <source>
        <dbReference type="ARBA" id="ARBA00022448"/>
    </source>
</evidence>
<dbReference type="Gene3D" id="2.60.40.1120">
    <property type="entry name" value="Carboxypeptidase-like, regulatory domain"/>
    <property type="match status" value="1"/>
</dbReference>
<evidence type="ECO:0000313" key="9">
    <source>
        <dbReference type="EMBL" id="QKJ28775.1"/>
    </source>
</evidence>
<keyword evidence="2 7" id="KW-0813">Transport</keyword>
<dbReference type="KEGG" id="mmab:HQ865_03040"/>
<dbReference type="InterPro" id="IPR023997">
    <property type="entry name" value="TonB-dep_OMP_SusC/RagA_CS"/>
</dbReference>
<keyword evidence="3 7" id="KW-1134">Transmembrane beta strand</keyword>
<comment type="subcellular location">
    <subcellularLocation>
        <location evidence="1 7">Cell outer membrane</location>
        <topology evidence="1 7">Multi-pass membrane protein</topology>
    </subcellularLocation>
</comment>
<evidence type="ECO:0000256" key="7">
    <source>
        <dbReference type="PROSITE-ProRule" id="PRU01360"/>
    </source>
</evidence>
<evidence type="ECO:0000256" key="6">
    <source>
        <dbReference type="ARBA" id="ARBA00023237"/>
    </source>
</evidence>
<keyword evidence="9" id="KW-0675">Receptor</keyword>
<accession>A0A7D4TT15</accession>
<feature type="domain" description="TonB-dependent receptor plug" evidence="8">
    <location>
        <begin position="204"/>
        <end position="313"/>
    </location>
</feature>
<keyword evidence="6 7" id="KW-0998">Cell outer membrane</keyword>
<dbReference type="InterPro" id="IPR036942">
    <property type="entry name" value="Beta-barrel_TonB_sf"/>
</dbReference>
<dbReference type="RefSeq" id="WP_173413474.1">
    <property type="nucleotide sequence ID" value="NZ_CP054139.1"/>
</dbReference>
<dbReference type="NCBIfam" id="TIGR04056">
    <property type="entry name" value="OMP_RagA_SusC"/>
    <property type="match status" value="1"/>
</dbReference>
<gene>
    <name evidence="9" type="ORF">HQ865_03040</name>
</gene>
<evidence type="ECO:0000259" key="8">
    <source>
        <dbReference type="Pfam" id="PF07715"/>
    </source>
</evidence>
<proteinExistence type="inferred from homology"/>
<keyword evidence="5 7" id="KW-0472">Membrane</keyword>
<comment type="similarity">
    <text evidence="7">Belongs to the TonB-dependent receptor family.</text>
</comment>
<dbReference type="InterPro" id="IPR039426">
    <property type="entry name" value="TonB-dep_rcpt-like"/>
</dbReference>
<evidence type="ECO:0000256" key="3">
    <source>
        <dbReference type="ARBA" id="ARBA00022452"/>
    </source>
</evidence>
<dbReference type="GO" id="GO:0009279">
    <property type="term" value="C:cell outer membrane"/>
    <property type="evidence" value="ECO:0007669"/>
    <property type="project" value="UniProtKB-SubCell"/>
</dbReference>
<dbReference type="InterPro" id="IPR037066">
    <property type="entry name" value="Plug_dom_sf"/>
</dbReference>
<dbReference type="NCBIfam" id="TIGR04057">
    <property type="entry name" value="SusC_RagA_signa"/>
    <property type="match status" value="1"/>
</dbReference>
<dbReference type="Gene3D" id="2.170.130.10">
    <property type="entry name" value="TonB-dependent receptor, plug domain"/>
    <property type="match status" value="1"/>
</dbReference>
<protein>
    <submittedName>
        <fullName evidence="9">TonB-dependent receptor</fullName>
    </submittedName>
</protein>
<evidence type="ECO:0000256" key="4">
    <source>
        <dbReference type="ARBA" id="ARBA00022692"/>
    </source>
</evidence>
<dbReference type="Pfam" id="PF07715">
    <property type="entry name" value="Plug"/>
    <property type="match status" value="1"/>
</dbReference>
<keyword evidence="4 7" id="KW-0812">Transmembrane</keyword>
<dbReference type="Proteomes" id="UP000505355">
    <property type="component" value="Chromosome"/>
</dbReference>
<dbReference type="EMBL" id="CP054139">
    <property type="protein sequence ID" value="QKJ28775.1"/>
    <property type="molecule type" value="Genomic_DNA"/>
</dbReference>
<evidence type="ECO:0000256" key="5">
    <source>
        <dbReference type="ARBA" id="ARBA00023136"/>
    </source>
</evidence>
<dbReference type="SUPFAM" id="SSF49464">
    <property type="entry name" value="Carboxypeptidase regulatory domain-like"/>
    <property type="match status" value="1"/>
</dbReference>
<evidence type="ECO:0000313" key="10">
    <source>
        <dbReference type="Proteomes" id="UP000505355"/>
    </source>
</evidence>
<dbReference type="SUPFAM" id="SSF56935">
    <property type="entry name" value="Porins"/>
    <property type="match status" value="1"/>
</dbReference>
<dbReference type="Pfam" id="PF13715">
    <property type="entry name" value="CarbopepD_reg_2"/>
    <property type="match status" value="1"/>
</dbReference>
<dbReference type="InterPro" id="IPR008969">
    <property type="entry name" value="CarboxyPept-like_regulatory"/>
</dbReference>
<organism evidence="9 10">
    <name type="scientific">Mucilaginibacter mali</name>
    <dbReference type="NCBI Taxonomy" id="2740462"/>
    <lineage>
        <taxon>Bacteria</taxon>
        <taxon>Pseudomonadati</taxon>
        <taxon>Bacteroidota</taxon>
        <taxon>Sphingobacteriia</taxon>
        <taxon>Sphingobacteriales</taxon>
        <taxon>Sphingobacteriaceae</taxon>
        <taxon>Mucilaginibacter</taxon>
    </lineage>
</organism>